<accession>A0A1V2I5M0</accession>
<dbReference type="InterPro" id="IPR011009">
    <property type="entry name" value="Kinase-like_dom_sf"/>
</dbReference>
<sequence>MDVPLPALAALERTPIAAAPLPARATAGLDGTSESAAFWKVGDRILGLYEVLEVFTAGGMGLVYRVHHLGWGVDLAVKSPRLDLPGGDAIRESFLREARLWVSLGVHPYVCTCHYVRTLDGIPRAFAEFVDGGSLHDWIEDGRLYSGGHRAALARILDIAAQVAWGVAHAHERGVVHQDLKPANVLLDQGPGKVVG</sequence>
<evidence type="ECO:0000256" key="4">
    <source>
        <dbReference type="ARBA" id="ARBA00022741"/>
    </source>
</evidence>
<proteinExistence type="predicted"/>
<keyword evidence="3" id="KW-0808">Transferase</keyword>
<name>A0A1V2I5M0_9ACTN</name>
<feature type="domain" description="Protein kinase" evidence="7">
    <location>
        <begin position="49"/>
        <end position="196"/>
    </location>
</feature>
<gene>
    <name evidence="8" type="ORF">BL253_24090</name>
</gene>
<reference evidence="9" key="1">
    <citation type="submission" date="2016-10" db="EMBL/GenBank/DDBJ databases">
        <title>Frankia sp. NRRL B-16386 Genome sequencing.</title>
        <authorList>
            <person name="Ghodhbane-Gtari F."/>
            <person name="Swanson E."/>
            <person name="Gueddou A."/>
            <person name="Hezbri K."/>
            <person name="Ktari K."/>
            <person name="Nouioui I."/>
            <person name="Morris K."/>
            <person name="Simpson S."/>
            <person name="Abebe-Akele F."/>
            <person name="Thomas K."/>
            <person name="Gtari M."/>
            <person name="Tisa L.S."/>
        </authorList>
    </citation>
    <scope>NUCLEOTIDE SEQUENCE [LARGE SCALE GENOMIC DNA]</scope>
    <source>
        <strain evidence="9">NRRL B-16386</strain>
    </source>
</reference>
<keyword evidence="5" id="KW-0418">Kinase</keyword>
<dbReference type="Pfam" id="PF00069">
    <property type="entry name" value="Pkinase"/>
    <property type="match status" value="1"/>
</dbReference>
<protein>
    <recommendedName>
        <fullName evidence="1">non-specific serine/threonine protein kinase</fullName>
        <ecNumber evidence="1">2.7.11.1</ecNumber>
    </recommendedName>
</protein>
<dbReference type="SUPFAM" id="SSF56112">
    <property type="entry name" value="Protein kinase-like (PK-like)"/>
    <property type="match status" value="1"/>
</dbReference>
<dbReference type="GO" id="GO:0005524">
    <property type="term" value="F:ATP binding"/>
    <property type="evidence" value="ECO:0007669"/>
    <property type="project" value="UniProtKB-KW"/>
</dbReference>
<keyword evidence="9" id="KW-1185">Reference proteome</keyword>
<dbReference type="PANTHER" id="PTHR43289:SF6">
    <property type="entry name" value="SERINE_THREONINE-PROTEIN KINASE NEKL-3"/>
    <property type="match status" value="1"/>
</dbReference>
<dbReference type="PANTHER" id="PTHR43289">
    <property type="entry name" value="MITOGEN-ACTIVATED PROTEIN KINASE KINASE KINASE 20-RELATED"/>
    <property type="match status" value="1"/>
</dbReference>
<evidence type="ECO:0000256" key="3">
    <source>
        <dbReference type="ARBA" id="ARBA00022679"/>
    </source>
</evidence>
<dbReference type="GO" id="GO:0004674">
    <property type="term" value="F:protein serine/threonine kinase activity"/>
    <property type="evidence" value="ECO:0007669"/>
    <property type="project" value="UniProtKB-KW"/>
</dbReference>
<dbReference type="PROSITE" id="PS00108">
    <property type="entry name" value="PROTEIN_KINASE_ST"/>
    <property type="match status" value="1"/>
</dbReference>
<dbReference type="EC" id="2.7.11.1" evidence="1"/>
<dbReference type="SMART" id="SM00220">
    <property type="entry name" value="S_TKc"/>
    <property type="match status" value="1"/>
</dbReference>
<dbReference type="PROSITE" id="PS50011">
    <property type="entry name" value="PROTEIN_KINASE_DOM"/>
    <property type="match status" value="1"/>
</dbReference>
<evidence type="ECO:0000256" key="6">
    <source>
        <dbReference type="ARBA" id="ARBA00022840"/>
    </source>
</evidence>
<dbReference type="EMBL" id="MOMC01000050">
    <property type="protein sequence ID" value="ONH26549.1"/>
    <property type="molecule type" value="Genomic_DNA"/>
</dbReference>
<keyword evidence="4" id="KW-0547">Nucleotide-binding</keyword>
<dbReference type="Proteomes" id="UP000188929">
    <property type="component" value="Unassembled WGS sequence"/>
</dbReference>
<evidence type="ECO:0000256" key="2">
    <source>
        <dbReference type="ARBA" id="ARBA00022527"/>
    </source>
</evidence>
<evidence type="ECO:0000256" key="1">
    <source>
        <dbReference type="ARBA" id="ARBA00012513"/>
    </source>
</evidence>
<evidence type="ECO:0000256" key="5">
    <source>
        <dbReference type="ARBA" id="ARBA00022777"/>
    </source>
</evidence>
<evidence type="ECO:0000313" key="8">
    <source>
        <dbReference type="EMBL" id="ONH26549.1"/>
    </source>
</evidence>
<comment type="caution">
    <text evidence="8">The sequence shown here is derived from an EMBL/GenBank/DDBJ whole genome shotgun (WGS) entry which is preliminary data.</text>
</comment>
<dbReference type="InterPro" id="IPR000719">
    <property type="entry name" value="Prot_kinase_dom"/>
</dbReference>
<dbReference type="STRING" id="1834516.BL253_24090"/>
<evidence type="ECO:0000313" key="9">
    <source>
        <dbReference type="Proteomes" id="UP000188929"/>
    </source>
</evidence>
<keyword evidence="6" id="KW-0067">ATP-binding</keyword>
<dbReference type="AlphaFoldDB" id="A0A1V2I5M0"/>
<evidence type="ECO:0000259" key="7">
    <source>
        <dbReference type="PROSITE" id="PS50011"/>
    </source>
</evidence>
<keyword evidence="2" id="KW-0723">Serine/threonine-protein kinase</keyword>
<dbReference type="InterPro" id="IPR008271">
    <property type="entry name" value="Ser/Thr_kinase_AS"/>
</dbReference>
<organism evidence="8 9">
    <name type="scientific">Pseudofrankia asymbiotica</name>
    <dbReference type="NCBI Taxonomy" id="1834516"/>
    <lineage>
        <taxon>Bacteria</taxon>
        <taxon>Bacillati</taxon>
        <taxon>Actinomycetota</taxon>
        <taxon>Actinomycetes</taxon>
        <taxon>Frankiales</taxon>
        <taxon>Frankiaceae</taxon>
        <taxon>Pseudofrankia</taxon>
    </lineage>
</organism>
<dbReference type="Gene3D" id="1.10.510.10">
    <property type="entry name" value="Transferase(Phosphotransferase) domain 1"/>
    <property type="match status" value="1"/>
</dbReference>